<proteinExistence type="predicted"/>
<dbReference type="EMBL" id="OZ020101">
    <property type="protein sequence ID" value="CAK9274832.1"/>
    <property type="molecule type" value="Genomic_DNA"/>
</dbReference>
<feature type="transmembrane region" description="Helical" evidence="1">
    <location>
        <begin position="60"/>
        <end position="79"/>
    </location>
</feature>
<keyword evidence="1" id="KW-0472">Membrane</keyword>
<keyword evidence="1" id="KW-0812">Transmembrane</keyword>
<evidence type="ECO:0000256" key="1">
    <source>
        <dbReference type="SAM" id="Phobius"/>
    </source>
</evidence>
<evidence type="ECO:0000313" key="2">
    <source>
        <dbReference type="EMBL" id="CAK9274832.1"/>
    </source>
</evidence>
<protein>
    <submittedName>
        <fullName evidence="2">Uncharacterized protein</fullName>
    </submittedName>
</protein>
<keyword evidence="1" id="KW-1133">Transmembrane helix</keyword>
<feature type="transmembrane region" description="Helical" evidence="1">
    <location>
        <begin position="85"/>
        <end position="106"/>
    </location>
</feature>
<organism evidence="2 3">
    <name type="scientific">Sphagnum jensenii</name>
    <dbReference type="NCBI Taxonomy" id="128206"/>
    <lineage>
        <taxon>Eukaryota</taxon>
        <taxon>Viridiplantae</taxon>
        <taxon>Streptophyta</taxon>
        <taxon>Embryophyta</taxon>
        <taxon>Bryophyta</taxon>
        <taxon>Sphagnophytina</taxon>
        <taxon>Sphagnopsida</taxon>
        <taxon>Sphagnales</taxon>
        <taxon>Sphagnaceae</taxon>
        <taxon>Sphagnum</taxon>
    </lineage>
</organism>
<gene>
    <name evidence="2" type="ORF">CSSPJE1EN1_LOCUS20310</name>
</gene>
<accession>A0ABP0X823</accession>
<evidence type="ECO:0000313" key="3">
    <source>
        <dbReference type="Proteomes" id="UP001497444"/>
    </source>
</evidence>
<dbReference type="Proteomes" id="UP001497444">
    <property type="component" value="Chromosome 6"/>
</dbReference>
<reference evidence="2" key="1">
    <citation type="submission" date="2024-02" db="EMBL/GenBank/DDBJ databases">
        <authorList>
            <consortium name="ELIXIR-Norway"/>
            <consortium name="Elixir Norway"/>
        </authorList>
    </citation>
    <scope>NUCLEOTIDE SEQUENCE</scope>
</reference>
<dbReference type="PANTHER" id="PTHR35508">
    <property type="entry name" value="VOLTAGE-DEPENDENT L-TYPE CALCIUM CHANNEL SUBUNIT"/>
    <property type="match status" value="1"/>
</dbReference>
<feature type="transmembrane region" description="Helical" evidence="1">
    <location>
        <begin position="30"/>
        <end position="53"/>
    </location>
</feature>
<dbReference type="PANTHER" id="PTHR35508:SF1">
    <property type="entry name" value="VOLTAGE-DEPENDENT L-TYPE CALCIUM CHANNEL SUBUNIT"/>
    <property type="match status" value="1"/>
</dbReference>
<name>A0ABP0X823_9BRYO</name>
<sequence>MTATGLTAYTTLLTSATANAAVFGMLMSVAAVGAFMALFFTSLTVIYSVTLAVTTFATGTVLFLSMCAALIVAVAREFWEGLIKIFELAVSAIAMIGSALATISAAGETQIITVQKHPPH</sequence>
<keyword evidence="3" id="KW-1185">Reference proteome</keyword>